<dbReference type="Gene3D" id="3.40.50.2300">
    <property type="match status" value="1"/>
</dbReference>
<keyword evidence="2" id="KW-0597">Phosphoprotein</keyword>
<dbReference type="RefSeq" id="WP_044644524.1">
    <property type="nucleotide sequence ID" value="NZ_JTHP01000002.1"/>
</dbReference>
<keyword evidence="10" id="KW-1185">Reference proteome</keyword>
<keyword evidence="6" id="KW-0418">Kinase</keyword>
<dbReference type="PATRIC" id="fig|159743.3.peg.412"/>
<evidence type="ECO:0000256" key="5">
    <source>
        <dbReference type="ARBA" id="ARBA00022683"/>
    </source>
</evidence>
<organism evidence="9 10">
    <name type="scientific">Paenibacillus terrae</name>
    <dbReference type="NCBI Taxonomy" id="159743"/>
    <lineage>
        <taxon>Bacteria</taxon>
        <taxon>Bacillati</taxon>
        <taxon>Bacillota</taxon>
        <taxon>Bacilli</taxon>
        <taxon>Bacillales</taxon>
        <taxon>Paenibacillaceae</taxon>
        <taxon>Paenibacillus</taxon>
    </lineage>
</organism>
<comment type="caution">
    <text evidence="9">The sequence shown here is derived from an EMBL/GenBank/DDBJ whole genome shotgun (WGS) entry which is preliminary data.</text>
</comment>
<reference evidence="9 10" key="1">
    <citation type="submission" date="2014-11" db="EMBL/GenBank/DDBJ databases">
        <title>Draft Genome Sequences of Paenibacillus polymyxa NRRL B-30509 and Paenibacillus terrae NRRL B-30644, Strains from a Poultry Environment that Produce Tridecaptin A and Paenicidins.</title>
        <authorList>
            <person name="van Belkum M.J."/>
            <person name="Lohans C.T."/>
            <person name="Vederas J.C."/>
        </authorList>
    </citation>
    <scope>NUCLEOTIDE SEQUENCE [LARGE SCALE GENOMIC DNA]</scope>
    <source>
        <strain evidence="9 10">NRRL B-30644</strain>
    </source>
</reference>
<dbReference type="Proteomes" id="UP000032534">
    <property type="component" value="Unassembled WGS sequence"/>
</dbReference>
<protein>
    <recommendedName>
        <fullName evidence="8">PTS EIIB type-3 domain-containing protein</fullName>
    </recommendedName>
</protein>
<evidence type="ECO:0000256" key="6">
    <source>
        <dbReference type="ARBA" id="ARBA00022777"/>
    </source>
</evidence>
<dbReference type="InterPro" id="IPR036095">
    <property type="entry name" value="PTS_EIIB-like_sf"/>
</dbReference>
<keyword evidence="5" id="KW-0598">Phosphotransferase system</keyword>
<dbReference type="Pfam" id="PF02302">
    <property type="entry name" value="PTS_IIB"/>
    <property type="match status" value="1"/>
</dbReference>
<dbReference type="OrthoDB" id="9808134at2"/>
<evidence type="ECO:0000256" key="1">
    <source>
        <dbReference type="ARBA" id="ARBA00022448"/>
    </source>
</evidence>
<keyword evidence="1" id="KW-0813">Transport</keyword>
<dbReference type="GO" id="GO:0009401">
    <property type="term" value="P:phosphoenolpyruvate-dependent sugar phosphotransferase system"/>
    <property type="evidence" value="ECO:0007669"/>
    <property type="project" value="UniProtKB-KW"/>
</dbReference>
<keyword evidence="4" id="KW-0808">Transferase</keyword>
<evidence type="ECO:0000256" key="3">
    <source>
        <dbReference type="ARBA" id="ARBA00022597"/>
    </source>
</evidence>
<feature type="domain" description="PTS EIIB type-3" evidence="8">
    <location>
        <begin position="1"/>
        <end position="104"/>
    </location>
</feature>
<dbReference type="GO" id="GO:0008982">
    <property type="term" value="F:protein-N(PI)-phosphohistidine-sugar phosphotransferase activity"/>
    <property type="evidence" value="ECO:0007669"/>
    <property type="project" value="InterPro"/>
</dbReference>
<dbReference type="PANTHER" id="PTHR34581">
    <property type="entry name" value="PTS SYSTEM N,N'-DIACETYLCHITOBIOSE-SPECIFIC EIIB COMPONENT"/>
    <property type="match status" value="1"/>
</dbReference>
<dbReference type="AlphaFoldDB" id="A0A0D7X8I2"/>
<evidence type="ECO:0000313" key="9">
    <source>
        <dbReference type="EMBL" id="KJD47293.1"/>
    </source>
</evidence>
<dbReference type="SUPFAM" id="SSF52794">
    <property type="entry name" value="PTS system IIB component-like"/>
    <property type="match status" value="1"/>
</dbReference>
<proteinExistence type="predicted"/>
<name>A0A0D7X8I2_9BACL</name>
<dbReference type="InterPro" id="IPR013012">
    <property type="entry name" value="PTS_EIIB_3"/>
</dbReference>
<dbReference type="PROSITE" id="PS51100">
    <property type="entry name" value="PTS_EIIB_TYPE_3"/>
    <property type="match status" value="1"/>
</dbReference>
<dbReference type="CDD" id="cd05564">
    <property type="entry name" value="PTS_IIB_chitobiose_lichenan"/>
    <property type="match status" value="1"/>
</dbReference>
<sequence>MNILLVCAAGMSTSILVSKMKKSLEPDQQDWVIEAHPIGELSDYINNFDVVLLGPQVSHKLKGVEKEYGSYGKPIAVINSLHYGMGNGKKVVEFAIELVHKNNL</sequence>
<evidence type="ECO:0000313" key="10">
    <source>
        <dbReference type="Proteomes" id="UP000032534"/>
    </source>
</evidence>
<dbReference type="EMBL" id="JTHP01000002">
    <property type="protein sequence ID" value="KJD47293.1"/>
    <property type="molecule type" value="Genomic_DNA"/>
</dbReference>
<gene>
    <name evidence="9" type="ORF">QD47_01855</name>
</gene>
<keyword evidence="3" id="KW-0762">Sugar transport</keyword>
<evidence type="ECO:0000259" key="8">
    <source>
        <dbReference type="PROSITE" id="PS51100"/>
    </source>
</evidence>
<dbReference type="InterPro" id="IPR051819">
    <property type="entry name" value="PTS_sugar-specific_EIIB"/>
</dbReference>
<dbReference type="InterPro" id="IPR003501">
    <property type="entry name" value="PTS_EIIB_2/3"/>
</dbReference>
<dbReference type="GO" id="GO:0016301">
    <property type="term" value="F:kinase activity"/>
    <property type="evidence" value="ECO:0007669"/>
    <property type="project" value="UniProtKB-KW"/>
</dbReference>
<evidence type="ECO:0000256" key="4">
    <source>
        <dbReference type="ARBA" id="ARBA00022679"/>
    </source>
</evidence>
<evidence type="ECO:0000256" key="2">
    <source>
        <dbReference type="ARBA" id="ARBA00022553"/>
    </source>
</evidence>
<accession>A0A0D7X8I2</accession>
<dbReference type="PANTHER" id="PTHR34581:SF2">
    <property type="entry name" value="PTS SYSTEM N,N'-DIACETYLCHITOBIOSE-SPECIFIC EIIB COMPONENT"/>
    <property type="match status" value="1"/>
</dbReference>
<feature type="modified residue" description="Phosphocysteine; by EIIA" evidence="7">
    <location>
        <position position="7"/>
    </location>
</feature>
<evidence type="ECO:0000256" key="7">
    <source>
        <dbReference type="PROSITE-ProRule" id="PRU00423"/>
    </source>
</evidence>